<dbReference type="Gene3D" id="3.30.70.100">
    <property type="match status" value="1"/>
</dbReference>
<dbReference type="EC" id="1.14.-.-" evidence="2"/>
<dbReference type="Proteomes" id="UP001432202">
    <property type="component" value="Chromosome"/>
</dbReference>
<keyword evidence="2" id="KW-0560">Oxidoreductase</keyword>
<sequence length="96" mass="11665">MINVGFYYKVKKGYEEEFEKKFKDVVEYLKTFPGFKDAKLYKNVDNPSEYLIYSEWEDLDSFRRFTASMAYKETIKYGKSIIEDRPKHKIFQEVNM</sequence>
<accession>A0AAX4KY49</accession>
<dbReference type="InterPro" id="IPR011008">
    <property type="entry name" value="Dimeric_a/b-barrel"/>
</dbReference>
<evidence type="ECO:0000313" key="2">
    <source>
        <dbReference type="EMBL" id="WWQ59497.1"/>
    </source>
</evidence>
<dbReference type="InterPro" id="IPR007138">
    <property type="entry name" value="ABM_dom"/>
</dbReference>
<evidence type="ECO:0000313" key="3">
    <source>
        <dbReference type="Proteomes" id="UP001432202"/>
    </source>
</evidence>
<dbReference type="GeneID" id="89336766"/>
<dbReference type="AlphaFoldDB" id="A0AAX4KY49"/>
<dbReference type="SUPFAM" id="SSF54909">
    <property type="entry name" value="Dimeric alpha+beta barrel"/>
    <property type="match status" value="1"/>
</dbReference>
<reference evidence="2 3" key="1">
    <citation type="submission" date="2024-02" db="EMBL/GenBank/DDBJ databases">
        <title>STSV induces naive adaptation in Sulfolobus.</title>
        <authorList>
            <person name="Xiang X."/>
            <person name="Song M."/>
        </authorList>
    </citation>
    <scope>NUCLEOTIDE SEQUENCE [LARGE SCALE GENOMIC DNA]</scope>
    <source>
        <strain evidence="2 3">RT2</strain>
    </source>
</reference>
<protein>
    <submittedName>
        <fullName evidence="2">Antibiotic biosynthesis monooxygenase</fullName>
        <ecNumber evidence="2">1.14.-.-</ecNumber>
    </submittedName>
</protein>
<keyword evidence="3" id="KW-1185">Reference proteome</keyword>
<name>A0AAX4KY49_9CREN</name>
<dbReference type="Pfam" id="PF03992">
    <property type="entry name" value="ABM"/>
    <property type="match status" value="1"/>
</dbReference>
<gene>
    <name evidence="2" type="ORF">V6M85_08320</name>
</gene>
<dbReference type="InterPro" id="IPR050404">
    <property type="entry name" value="Heme-degrading_MO"/>
</dbReference>
<dbReference type="GO" id="GO:0004497">
    <property type="term" value="F:monooxygenase activity"/>
    <property type="evidence" value="ECO:0007669"/>
    <property type="project" value="UniProtKB-KW"/>
</dbReference>
<keyword evidence="2" id="KW-0503">Monooxygenase</keyword>
<dbReference type="PANTHER" id="PTHR34474:SF2">
    <property type="entry name" value="SIGNAL TRANSDUCTION PROTEIN TRAP"/>
    <property type="match status" value="1"/>
</dbReference>
<organism evidence="2 3">
    <name type="scientific">Sulfolobus tengchongensis</name>
    <dbReference type="NCBI Taxonomy" id="207809"/>
    <lineage>
        <taxon>Archaea</taxon>
        <taxon>Thermoproteota</taxon>
        <taxon>Thermoprotei</taxon>
        <taxon>Sulfolobales</taxon>
        <taxon>Sulfolobaceae</taxon>
        <taxon>Sulfolobus</taxon>
    </lineage>
</organism>
<evidence type="ECO:0000259" key="1">
    <source>
        <dbReference type="PROSITE" id="PS51725"/>
    </source>
</evidence>
<dbReference type="RefSeq" id="WP_338598685.1">
    <property type="nucleotide sequence ID" value="NZ_CP146016.1"/>
</dbReference>
<dbReference type="EMBL" id="CP146016">
    <property type="protein sequence ID" value="WWQ59497.1"/>
    <property type="molecule type" value="Genomic_DNA"/>
</dbReference>
<feature type="domain" description="ABM" evidence="1">
    <location>
        <begin position="2"/>
        <end position="90"/>
    </location>
</feature>
<dbReference type="PANTHER" id="PTHR34474">
    <property type="entry name" value="SIGNAL TRANSDUCTION PROTEIN TRAP"/>
    <property type="match status" value="1"/>
</dbReference>
<dbReference type="PROSITE" id="PS51725">
    <property type="entry name" value="ABM"/>
    <property type="match status" value="1"/>
</dbReference>
<proteinExistence type="predicted"/>